<gene>
    <name evidence="8" type="ORF">D2T29_01685</name>
    <name evidence="6" type="ORF">D2T30_02510</name>
    <name evidence="7" type="ORF">D2T31_01870</name>
</gene>
<keyword evidence="2" id="KW-0805">Transcription regulation</keyword>
<dbReference type="Proteomes" id="UP000284476">
    <property type="component" value="Unassembled WGS sequence"/>
</dbReference>
<dbReference type="AlphaFoldDB" id="A0A443KQE7"/>
<dbReference type="Gene3D" id="1.10.10.10">
    <property type="entry name" value="Winged helix-like DNA-binding domain superfamily/Winged helix DNA-binding domain"/>
    <property type="match status" value="1"/>
</dbReference>
<name>A0A443KQE7_9RHOB</name>
<dbReference type="PANTHER" id="PTHR30537:SF26">
    <property type="entry name" value="GLYCINE CLEAVAGE SYSTEM TRANSCRIPTIONAL ACTIVATOR"/>
    <property type="match status" value="1"/>
</dbReference>
<proteinExistence type="inferred from homology"/>
<evidence type="ECO:0000259" key="5">
    <source>
        <dbReference type="PROSITE" id="PS50931"/>
    </source>
</evidence>
<dbReference type="GO" id="GO:0043565">
    <property type="term" value="F:sequence-specific DNA binding"/>
    <property type="evidence" value="ECO:0007669"/>
    <property type="project" value="TreeGrafter"/>
</dbReference>
<dbReference type="InterPro" id="IPR058163">
    <property type="entry name" value="LysR-type_TF_proteobact-type"/>
</dbReference>
<evidence type="ECO:0000313" key="10">
    <source>
        <dbReference type="Proteomes" id="UP000284476"/>
    </source>
</evidence>
<accession>A0A443KIY3</accession>
<accession>A0A443JU30</accession>
<organism evidence="8 9">
    <name type="scientific">Paenirhodobacter populi</name>
    <dbReference type="NCBI Taxonomy" id="2306993"/>
    <lineage>
        <taxon>Bacteria</taxon>
        <taxon>Pseudomonadati</taxon>
        <taxon>Pseudomonadota</taxon>
        <taxon>Alphaproteobacteria</taxon>
        <taxon>Rhodobacterales</taxon>
        <taxon>Rhodobacter group</taxon>
        <taxon>Paenirhodobacter</taxon>
    </lineage>
</organism>
<dbReference type="Proteomes" id="UP000284451">
    <property type="component" value="Unassembled WGS sequence"/>
</dbReference>
<sequence>MRTPRRFLPSLSLLQAFEATARLNSVTMAAQELSLTQSAVSRQIRALEEQIGTALFHREKQSLRLTHGGAAYAREVREALARISQASMNLRANPHGGTLSLAILPTFGTRWLAPRLPAFLAQHPGITINLVTRLRPIDFAAEAVDAAIQFGRADWPGGRVLRLMGEQVVPACAPDLAARFGFATVADLPGAPLLHLTSRPDAWERYLEHHGIDPGQIHGMLFDQFATVAQAAASGLGVALLPTFLIEDEIARGRLVCPVGLPMRSKQAYHLCWPADHDDHPPLSRFRDWLVRETRAFEAASP</sequence>
<dbReference type="OrthoDB" id="5526340at2"/>
<dbReference type="SUPFAM" id="SSF46785">
    <property type="entry name" value="Winged helix' DNA-binding domain"/>
    <property type="match status" value="1"/>
</dbReference>
<keyword evidence="3" id="KW-0238">DNA-binding</keyword>
<evidence type="ECO:0000313" key="7">
    <source>
        <dbReference type="EMBL" id="RWR32741.1"/>
    </source>
</evidence>
<dbReference type="SUPFAM" id="SSF53850">
    <property type="entry name" value="Periplasmic binding protein-like II"/>
    <property type="match status" value="1"/>
</dbReference>
<dbReference type="GO" id="GO:0006351">
    <property type="term" value="P:DNA-templated transcription"/>
    <property type="evidence" value="ECO:0007669"/>
    <property type="project" value="TreeGrafter"/>
</dbReference>
<dbReference type="FunFam" id="1.10.10.10:FF:000001">
    <property type="entry name" value="LysR family transcriptional regulator"/>
    <property type="match status" value="1"/>
</dbReference>
<evidence type="ECO:0000256" key="2">
    <source>
        <dbReference type="ARBA" id="ARBA00023015"/>
    </source>
</evidence>
<dbReference type="PRINTS" id="PR00039">
    <property type="entry name" value="HTHLYSR"/>
</dbReference>
<evidence type="ECO:0000313" key="8">
    <source>
        <dbReference type="EMBL" id="RWR35205.1"/>
    </source>
</evidence>
<evidence type="ECO:0000256" key="1">
    <source>
        <dbReference type="ARBA" id="ARBA00009437"/>
    </source>
</evidence>
<evidence type="ECO:0000256" key="4">
    <source>
        <dbReference type="ARBA" id="ARBA00023163"/>
    </source>
</evidence>
<dbReference type="PROSITE" id="PS50931">
    <property type="entry name" value="HTH_LYSR"/>
    <property type="match status" value="1"/>
</dbReference>
<dbReference type="GO" id="GO:0003700">
    <property type="term" value="F:DNA-binding transcription factor activity"/>
    <property type="evidence" value="ECO:0007669"/>
    <property type="project" value="InterPro"/>
</dbReference>
<dbReference type="Pfam" id="PF03466">
    <property type="entry name" value="LysR_substrate"/>
    <property type="match status" value="1"/>
</dbReference>
<reference evidence="9 11" key="2">
    <citation type="submission" date="2019-01" db="EMBL/GenBank/DDBJ databases">
        <authorList>
            <person name="Li Y."/>
        </authorList>
    </citation>
    <scope>NUCLEOTIDE SEQUENCE [LARGE SCALE GENOMIC DNA]</scope>
    <source>
        <strain evidence="8 9">07D10-4-3</strain>
        <strain evidence="7 11">D19-10-3-21</strain>
        <strain evidence="6">SK2B-1</strain>
    </source>
</reference>
<evidence type="ECO:0000313" key="9">
    <source>
        <dbReference type="Proteomes" id="UP000284451"/>
    </source>
</evidence>
<dbReference type="InterPro" id="IPR036388">
    <property type="entry name" value="WH-like_DNA-bd_sf"/>
</dbReference>
<evidence type="ECO:0000313" key="11">
    <source>
        <dbReference type="Proteomes" id="UP000285295"/>
    </source>
</evidence>
<dbReference type="Proteomes" id="UP000285295">
    <property type="component" value="Unassembled WGS sequence"/>
</dbReference>
<accession>A0A443KQE7</accession>
<comment type="similarity">
    <text evidence="1">Belongs to the LysR transcriptional regulatory family.</text>
</comment>
<dbReference type="InterPro" id="IPR005119">
    <property type="entry name" value="LysR_subst-bd"/>
</dbReference>
<evidence type="ECO:0000313" key="6">
    <source>
        <dbReference type="EMBL" id="RWR24001.1"/>
    </source>
</evidence>
<dbReference type="EMBL" id="SAUY01000001">
    <property type="protein sequence ID" value="RWR35205.1"/>
    <property type="molecule type" value="Genomic_DNA"/>
</dbReference>
<dbReference type="InterPro" id="IPR036390">
    <property type="entry name" value="WH_DNA-bd_sf"/>
</dbReference>
<reference evidence="9 10" key="1">
    <citation type="submission" date="2019-01" db="EMBL/GenBank/DDBJ databases">
        <title>Sinorhodobacter populi sp. nov. isolated from the symptomatic bark tissue of Populus euramericana canker.</title>
        <authorList>
            <person name="Xu G."/>
        </authorList>
    </citation>
    <scope>NUCLEOTIDE SEQUENCE [LARGE SCALE GENOMIC DNA]</scope>
    <source>
        <strain evidence="8 9">07D10-4-3</strain>
        <strain evidence="7 11">D19-10-3-21</strain>
        <strain evidence="6 10">SK2B-1</strain>
    </source>
</reference>
<dbReference type="RefSeq" id="WP_128207496.1">
    <property type="nucleotide sequence ID" value="NZ_JBHRSO010000011.1"/>
</dbReference>
<comment type="caution">
    <text evidence="8">The sequence shown here is derived from an EMBL/GenBank/DDBJ whole genome shotgun (WGS) entry which is preliminary data.</text>
</comment>
<protein>
    <submittedName>
        <fullName evidence="8">LysR family transcriptional regulator</fullName>
    </submittedName>
</protein>
<dbReference type="Pfam" id="PF00126">
    <property type="entry name" value="HTH_1"/>
    <property type="match status" value="1"/>
</dbReference>
<dbReference type="EMBL" id="SAUZ01000002">
    <property type="protein sequence ID" value="RWR24001.1"/>
    <property type="molecule type" value="Genomic_DNA"/>
</dbReference>
<dbReference type="EMBL" id="SAUX01000001">
    <property type="protein sequence ID" value="RWR32741.1"/>
    <property type="molecule type" value="Genomic_DNA"/>
</dbReference>
<dbReference type="FunFam" id="3.40.190.10:FF:000017">
    <property type="entry name" value="Glycine cleavage system transcriptional activator"/>
    <property type="match status" value="1"/>
</dbReference>
<keyword evidence="4" id="KW-0804">Transcription</keyword>
<dbReference type="Gene3D" id="3.40.190.10">
    <property type="entry name" value="Periplasmic binding protein-like II"/>
    <property type="match status" value="2"/>
</dbReference>
<feature type="domain" description="HTH lysR-type" evidence="5">
    <location>
        <begin position="9"/>
        <end position="66"/>
    </location>
</feature>
<dbReference type="PANTHER" id="PTHR30537">
    <property type="entry name" value="HTH-TYPE TRANSCRIPTIONAL REGULATOR"/>
    <property type="match status" value="1"/>
</dbReference>
<evidence type="ECO:0000256" key="3">
    <source>
        <dbReference type="ARBA" id="ARBA00023125"/>
    </source>
</evidence>
<dbReference type="InterPro" id="IPR000847">
    <property type="entry name" value="LysR_HTH_N"/>
</dbReference>